<dbReference type="InterPro" id="IPR000409">
    <property type="entry name" value="BEACH_dom"/>
</dbReference>
<reference evidence="2" key="3">
    <citation type="submission" date="2018-05" db="EMBL/GenBank/DDBJ databases">
        <title>OgluRS3 (Oryza glumaepatula Reference Sequence Version 3).</title>
        <authorList>
            <person name="Zhang J."/>
            <person name="Kudrna D."/>
            <person name="Lee S."/>
            <person name="Talag J."/>
            <person name="Welchert J."/>
            <person name="Wing R.A."/>
        </authorList>
    </citation>
    <scope>NUCLEOTIDE SEQUENCE [LARGE SCALE GENOMIC DNA]</scope>
</reference>
<keyword evidence="3" id="KW-1185">Reference proteome</keyword>
<dbReference type="PANTHER" id="PTHR44662:SF1">
    <property type="entry name" value="WD REPEAT-CONTAINING PROTEIN 81"/>
    <property type="match status" value="1"/>
</dbReference>
<protein>
    <recommendedName>
        <fullName evidence="1">BEACH domain-containing protein</fullName>
    </recommendedName>
</protein>
<dbReference type="SMART" id="SM01026">
    <property type="entry name" value="Beach"/>
    <property type="match status" value="1"/>
</dbReference>
<dbReference type="Gramene" id="OGLUM01G15360.2">
    <property type="protein sequence ID" value="OGLUM01G15360.2"/>
    <property type="gene ID" value="OGLUM01G15360"/>
</dbReference>
<dbReference type="STRING" id="40148.A0A0D9Y7P4"/>
<dbReference type="Pfam" id="PF02138">
    <property type="entry name" value="Beach"/>
    <property type="match status" value="1"/>
</dbReference>
<dbReference type="InterPro" id="IPR052651">
    <property type="entry name" value="WDR81"/>
</dbReference>
<dbReference type="SUPFAM" id="SSF56112">
    <property type="entry name" value="Protein kinase-like (PK-like)"/>
    <property type="match status" value="1"/>
</dbReference>
<organism evidence="2">
    <name type="scientific">Oryza glumipatula</name>
    <dbReference type="NCBI Taxonomy" id="40148"/>
    <lineage>
        <taxon>Eukaryota</taxon>
        <taxon>Viridiplantae</taxon>
        <taxon>Streptophyta</taxon>
        <taxon>Embryophyta</taxon>
        <taxon>Tracheophyta</taxon>
        <taxon>Spermatophyta</taxon>
        <taxon>Magnoliopsida</taxon>
        <taxon>Liliopsida</taxon>
        <taxon>Poales</taxon>
        <taxon>Poaceae</taxon>
        <taxon>BOP clade</taxon>
        <taxon>Oryzoideae</taxon>
        <taxon>Oryzeae</taxon>
        <taxon>Oryzinae</taxon>
        <taxon>Oryza</taxon>
    </lineage>
</organism>
<proteinExistence type="predicted"/>
<dbReference type="Gene3D" id="1.10.1540.10">
    <property type="entry name" value="BEACH domain"/>
    <property type="match status" value="1"/>
</dbReference>
<dbReference type="SUPFAM" id="SSF81837">
    <property type="entry name" value="BEACH domain"/>
    <property type="match status" value="1"/>
</dbReference>
<reference evidence="2" key="2">
    <citation type="submission" date="2015-04" db="UniProtKB">
        <authorList>
            <consortium name="EnsemblPlants"/>
        </authorList>
    </citation>
    <scope>IDENTIFICATION</scope>
</reference>
<dbReference type="HOGENOM" id="CLU_422990_0_0_1"/>
<dbReference type="PANTHER" id="PTHR44662">
    <property type="entry name" value="WD REPEAT-CONTAINING PROTEIN 81"/>
    <property type="match status" value="1"/>
</dbReference>
<evidence type="ECO:0000313" key="2">
    <source>
        <dbReference type="EnsemblPlants" id="OGLUM01G15360.2"/>
    </source>
</evidence>
<dbReference type="EnsemblPlants" id="OGLUM01G15360.2">
    <property type="protein sequence ID" value="OGLUM01G15360.2"/>
    <property type="gene ID" value="OGLUM01G15360"/>
</dbReference>
<dbReference type="InterPro" id="IPR011009">
    <property type="entry name" value="Kinase-like_dom_sf"/>
</dbReference>
<sequence>MSDEEETYAVKWKWCASRYRMVPSYSSSSSEEEENVIVVRKLFKRAGAKEEVPCLNCCLKSGGKKRQILWVHDIFFAKVDMVGHNGQLHKKLSFKCDTCDNRQIWRSTRPCSPRTIDFVAQSSAGWLFKSSGYFVLVRLHMVARHFSIFKNGTVFYTQKAPKARKAQMLIDNRRKQINHKHNYQKHLIVATCCIQSQHKSKYLGKHHALQSRGIIISALAYLHDFGVHHGNLKSSTIFIRSVQLLIYVVLGRLVLQGPFILSYFKQWWMGEFSNCKYIFVLNKLVGRMWGDPAFHTVTLGLIDFTVRPDENSGVGWKDLTKSKWRLAKSKWRLAKVCSYKSRRLPKNILRLYLWTPDECIPELDSDPRIFFSLHSEMRNFALLCWVTYAEEFICLHRDAIESDLVSPSRQLHHWIDITFGYKLSGEAYVEAKNQRLNQLGEANFSRNYILSNILAHFTLPIVIKWNLVLDARGDQVARLRVLLNDSIPPVIASQIDNLEEFEQTNLVLELEHHLCPIYHYADSSSCCCCCFSSVKYDNSPCSNQEFVPPESREYVITGACFDFCSFLECFESNDSSPTGYQELLHWKQKACSVIEHHASDIFPKSICTDHFLMLICYLHKKKLAYCQEQSKNCPSMLLFLFSYAYRLQREWKRRPLAKHPFGFTTLSSIRLNCIHVSSST</sequence>
<dbReference type="AlphaFoldDB" id="A0A0D9Y7P4"/>
<dbReference type="eggNOG" id="KOG1786">
    <property type="taxonomic scope" value="Eukaryota"/>
</dbReference>
<dbReference type="Proteomes" id="UP000026961">
    <property type="component" value="Chromosome 1"/>
</dbReference>
<accession>A0A0D9Y7P4</accession>
<evidence type="ECO:0000313" key="3">
    <source>
        <dbReference type="Proteomes" id="UP000026961"/>
    </source>
</evidence>
<feature type="domain" description="BEACH" evidence="1">
    <location>
        <begin position="264"/>
        <end position="446"/>
    </location>
</feature>
<name>A0A0D9Y7P4_9ORYZ</name>
<evidence type="ECO:0000259" key="1">
    <source>
        <dbReference type="SMART" id="SM01026"/>
    </source>
</evidence>
<dbReference type="InterPro" id="IPR036372">
    <property type="entry name" value="BEACH_dom_sf"/>
</dbReference>
<reference evidence="2" key="1">
    <citation type="submission" date="2013-08" db="EMBL/GenBank/DDBJ databases">
        <title>Oryza genome evolution.</title>
        <authorList>
            <person name="Wing R.A."/>
            <person name="Panaud O."/>
            <person name="Oliveira A.C."/>
        </authorList>
    </citation>
    <scope>NUCLEOTIDE SEQUENCE</scope>
</reference>